<accession>W4VAD4</accession>
<dbReference type="Proteomes" id="UP000019109">
    <property type="component" value="Unassembled WGS sequence"/>
</dbReference>
<organism evidence="4 5">
    <name type="scientific">Acetivibrio straminisolvens JCM 21531</name>
    <dbReference type="NCBI Taxonomy" id="1294263"/>
    <lineage>
        <taxon>Bacteria</taxon>
        <taxon>Bacillati</taxon>
        <taxon>Bacillota</taxon>
        <taxon>Clostridia</taxon>
        <taxon>Eubacteriales</taxon>
        <taxon>Oscillospiraceae</taxon>
        <taxon>Acetivibrio</taxon>
    </lineage>
</organism>
<keyword evidence="5" id="KW-1185">Reference proteome</keyword>
<dbReference type="Pfam" id="PF00395">
    <property type="entry name" value="SLH"/>
    <property type="match status" value="1"/>
</dbReference>
<dbReference type="OrthoDB" id="1267107at2"/>
<dbReference type="RefSeq" id="WP_038290703.1">
    <property type="nucleotide sequence ID" value="NZ_BAVR01000057.1"/>
</dbReference>
<dbReference type="EMBL" id="BAVR01000057">
    <property type="protein sequence ID" value="GAE90152.1"/>
    <property type="molecule type" value="Genomic_DNA"/>
</dbReference>
<evidence type="ECO:0000256" key="1">
    <source>
        <dbReference type="ARBA" id="ARBA00022737"/>
    </source>
</evidence>
<dbReference type="Gene3D" id="2.60.40.2360">
    <property type="entry name" value="Intracellular proteinase inhibitor BsuPI"/>
    <property type="match status" value="1"/>
</dbReference>
<name>W4VAD4_9FIRM</name>
<evidence type="ECO:0000313" key="5">
    <source>
        <dbReference type="Proteomes" id="UP000019109"/>
    </source>
</evidence>
<dbReference type="STRING" id="1294263.JCM21531_3739"/>
<dbReference type="InterPro" id="IPR001119">
    <property type="entry name" value="SLH_dom"/>
</dbReference>
<feature type="signal peptide" evidence="2">
    <location>
        <begin position="1"/>
        <end position="25"/>
    </location>
</feature>
<dbReference type="PROSITE" id="PS51272">
    <property type="entry name" value="SLH"/>
    <property type="match status" value="1"/>
</dbReference>
<sequence>MKRKVIQTFILPIALASVFTTASFAQTIEIMPVSATDVEVVPISYQMKHWSEVFIDQLSKNYDVKDVFGGKDLNSAIEATDFQNLAKLVLDKDYSGTPGSVTRESIVHELMQMWADKTGKELDKIAVIKMLIYDDLGQVDSKYYQSVMVAYMKDIAKGKGGGIFDPKAGVTYGELAALVFNTAQSIEKEKEADVQPIAEERFETRGNYEIKDGKVVFDFELVNLYKEAKELMFGSGQQFEVVITDEKGKEVYRYSDDKFFTLALIMKTINPGEAIKWQDEWDMTDKEGNKLTSGKYKAKIEIMVVQEDEKEKIDESQLTTVIEFELGTGEKN</sequence>
<evidence type="ECO:0000313" key="4">
    <source>
        <dbReference type="EMBL" id="GAE90152.1"/>
    </source>
</evidence>
<protein>
    <submittedName>
        <fullName evidence="4">Intracellular proteinase inhibitor Ipi</fullName>
    </submittedName>
</protein>
<comment type="caution">
    <text evidence="4">The sequence shown here is derived from an EMBL/GenBank/DDBJ whole genome shotgun (WGS) entry which is preliminary data.</text>
</comment>
<proteinExistence type="predicted"/>
<evidence type="ECO:0000256" key="2">
    <source>
        <dbReference type="SAM" id="SignalP"/>
    </source>
</evidence>
<dbReference type="InterPro" id="IPR038144">
    <property type="entry name" value="IPI"/>
</dbReference>
<keyword evidence="1" id="KW-0677">Repeat</keyword>
<reference evidence="4" key="1">
    <citation type="journal article" date="2014" name="Genome Announc.">
        <title>Draft Genome Sequence of Clostridium straminisolvens Strain JCM 21531T, Isolated from a Cellulose-Degrading Bacterial Community.</title>
        <authorList>
            <person name="Yuki M."/>
            <person name="Oshima K."/>
            <person name="Suda W."/>
            <person name="Sakamoto M."/>
            <person name="Kitamura K."/>
            <person name="Iida T."/>
            <person name="Hattori M."/>
            <person name="Ohkuma M."/>
        </authorList>
    </citation>
    <scope>NUCLEOTIDE SEQUENCE [LARGE SCALE GENOMIC DNA]</scope>
    <source>
        <strain evidence="4">JCM 21531</strain>
    </source>
</reference>
<feature type="chain" id="PRO_5004850395" evidence="2">
    <location>
        <begin position="26"/>
        <end position="332"/>
    </location>
</feature>
<evidence type="ECO:0000259" key="3">
    <source>
        <dbReference type="PROSITE" id="PS51272"/>
    </source>
</evidence>
<dbReference type="Pfam" id="PF12690">
    <property type="entry name" value="BsuPI"/>
    <property type="match status" value="1"/>
</dbReference>
<feature type="domain" description="SLH" evidence="3">
    <location>
        <begin position="130"/>
        <end position="193"/>
    </location>
</feature>
<keyword evidence="2" id="KW-0732">Signal</keyword>
<dbReference type="InterPro" id="IPR020481">
    <property type="entry name" value="Intracell_prot_inh_BsuPI"/>
</dbReference>
<gene>
    <name evidence="4" type="ORF">JCM21531_3739</name>
</gene>
<dbReference type="AlphaFoldDB" id="W4VAD4"/>